<dbReference type="AlphaFoldDB" id="A0A842HI32"/>
<dbReference type="GO" id="GO:0015628">
    <property type="term" value="P:protein secretion by the type II secretion system"/>
    <property type="evidence" value="ECO:0007669"/>
    <property type="project" value="InterPro"/>
</dbReference>
<evidence type="ECO:0000313" key="4">
    <source>
        <dbReference type="Proteomes" id="UP000546464"/>
    </source>
</evidence>
<dbReference type="Gene3D" id="3.30.700.10">
    <property type="entry name" value="Glycoprotein, Type 4 Pilin"/>
    <property type="match status" value="1"/>
</dbReference>
<dbReference type="InterPro" id="IPR000983">
    <property type="entry name" value="Bac_GSPG_pilin"/>
</dbReference>
<evidence type="ECO:0000256" key="1">
    <source>
        <dbReference type="ARBA" id="ARBA00022481"/>
    </source>
</evidence>
<dbReference type="SUPFAM" id="SSF54523">
    <property type="entry name" value="Pili subunits"/>
    <property type="match status" value="1"/>
</dbReference>
<dbReference type="PANTHER" id="PTHR30093">
    <property type="entry name" value="GENERAL SECRETION PATHWAY PROTEIN G"/>
    <property type="match status" value="1"/>
</dbReference>
<keyword evidence="2" id="KW-0472">Membrane</keyword>
<dbReference type="Pfam" id="PF07963">
    <property type="entry name" value="N_methyl"/>
    <property type="match status" value="1"/>
</dbReference>
<dbReference type="RefSeq" id="WP_185676202.1">
    <property type="nucleotide sequence ID" value="NZ_JACHVB010000035.1"/>
</dbReference>
<dbReference type="GO" id="GO:0015627">
    <property type="term" value="C:type II protein secretion system complex"/>
    <property type="evidence" value="ECO:0007669"/>
    <property type="project" value="InterPro"/>
</dbReference>
<reference evidence="3 4" key="1">
    <citation type="submission" date="2020-07" db="EMBL/GenBank/DDBJ databases">
        <authorList>
            <person name="Feng X."/>
        </authorList>
    </citation>
    <scope>NUCLEOTIDE SEQUENCE [LARGE SCALE GENOMIC DNA]</scope>
    <source>
        <strain evidence="3 4">JCM31066</strain>
    </source>
</reference>
<keyword evidence="2" id="KW-0812">Transmembrane</keyword>
<dbReference type="NCBIfam" id="TIGR02532">
    <property type="entry name" value="IV_pilin_GFxxxE"/>
    <property type="match status" value="1"/>
</dbReference>
<evidence type="ECO:0000256" key="2">
    <source>
        <dbReference type="SAM" id="Phobius"/>
    </source>
</evidence>
<dbReference type="EMBL" id="JACHVB010000035">
    <property type="protein sequence ID" value="MBC2595246.1"/>
    <property type="molecule type" value="Genomic_DNA"/>
</dbReference>
<name>A0A842HI32_9BACT</name>
<proteinExistence type="predicted"/>
<dbReference type="NCBIfam" id="TIGR04294">
    <property type="entry name" value="pre_pil_HX9DG"/>
    <property type="match status" value="1"/>
</dbReference>
<keyword evidence="4" id="KW-1185">Reference proteome</keyword>
<protein>
    <submittedName>
        <fullName evidence="3">Type II secretion system protein</fullName>
    </submittedName>
</protein>
<feature type="transmembrane region" description="Helical" evidence="2">
    <location>
        <begin position="21"/>
        <end position="44"/>
    </location>
</feature>
<dbReference type="Proteomes" id="UP000546464">
    <property type="component" value="Unassembled WGS sequence"/>
</dbReference>
<accession>A0A842HI32</accession>
<dbReference type="PROSITE" id="PS00409">
    <property type="entry name" value="PROKAR_NTER_METHYL"/>
    <property type="match status" value="1"/>
</dbReference>
<evidence type="ECO:0000313" key="3">
    <source>
        <dbReference type="EMBL" id="MBC2595246.1"/>
    </source>
</evidence>
<dbReference type="InterPro" id="IPR012902">
    <property type="entry name" value="N_methyl_site"/>
</dbReference>
<gene>
    <name evidence="3" type="ORF">H5P28_13340</name>
</gene>
<keyword evidence="2" id="KW-1133">Transmembrane helix</keyword>
<sequence length="251" mass="27631">MSALLPQFRFSNLQKRRAGNTHGFSLIELLAVIAVIGILAAILIPVSQSVRRSGDLVKCSNNLRAISGALMMHVSEHGGQFPYPATPGGYVRWTRDPDMQVYLPLERRGPNMSNWENRIYVSPVTVGPLGHSGPDYLRVTYAASAAMFGPDSSGELGMNRQAKRYLNTIVSPPTTPLVYTGKITTAGNNTNYSHFWREVSDDIGKDANSTVKLDFPHDGKINVLMADGSIKTMTPDEFADQVDEMRFRGLE</sequence>
<organism evidence="3 4">
    <name type="scientific">Ruficoccus amylovorans</name>
    <dbReference type="NCBI Taxonomy" id="1804625"/>
    <lineage>
        <taxon>Bacteria</taxon>
        <taxon>Pseudomonadati</taxon>
        <taxon>Verrucomicrobiota</taxon>
        <taxon>Opitutia</taxon>
        <taxon>Puniceicoccales</taxon>
        <taxon>Cerasicoccaceae</taxon>
        <taxon>Ruficoccus</taxon>
    </lineage>
</organism>
<comment type="caution">
    <text evidence="3">The sequence shown here is derived from an EMBL/GenBank/DDBJ whole genome shotgun (WGS) entry which is preliminary data.</text>
</comment>
<dbReference type="PRINTS" id="PR00813">
    <property type="entry name" value="BCTERIALGSPG"/>
</dbReference>
<dbReference type="InterPro" id="IPR045584">
    <property type="entry name" value="Pilin-like"/>
</dbReference>
<dbReference type="InterPro" id="IPR027558">
    <property type="entry name" value="Pre_pil_HX9DG_C"/>
</dbReference>
<keyword evidence="1" id="KW-0488">Methylation</keyword>